<dbReference type="InterPro" id="IPR002060">
    <property type="entry name" value="Squ/phyt_synthse"/>
</dbReference>
<dbReference type="InterPro" id="IPR008949">
    <property type="entry name" value="Isoprenoid_synthase_dom_sf"/>
</dbReference>
<gene>
    <name evidence="1" type="ORF">L9G74_20625</name>
</gene>
<sequence>MTKLMPKFEQHRTDFAYCQTITKRSSSAFYTAFSQLPLERAWSIYAVYAFCRTADDLVDVDHDIDG</sequence>
<dbReference type="SUPFAM" id="SSF48576">
    <property type="entry name" value="Terpenoid synthases"/>
    <property type="match status" value="1"/>
</dbReference>
<reference evidence="2" key="1">
    <citation type="submission" date="2023-07" db="EMBL/GenBank/DDBJ databases">
        <title>Shewanella mangrovi sp. nov., an acetaldehyde- degrading bacterium isolated from mangrove sediment.</title>
        <authorList>
            <person name="Liu Y."/>
        </authorList>
    </citation>
    <scope>NUCLEOTIDE SEQUENCE [LARGE SCALE GENOMIC DNA]</scope>
    <source>
        <strain evidence="2">C32</strain>
    </source>
</reference>
<evidence type="ECO:0000313" key="1">
    <source>
        <dbReference type="EMBL" id="MCS4558826.1"/>
    </source>
</evidence>
<proteinExistence type="predicted"/>
<organism evidence="1 2">
    <name type="scientific">Shewanella electrica</name>
    <dbReference type="NCBI Taxonomy" id="515560"/>
    <lineage>
        <taxon>Bacteria</taxon>
        <taxon>Pseudomonadati</taxon>
        <taxon>Pseudomonadota</taxon>
        <taxon>Gammaproteobacteria</taxon>
        <taxon>Alteromonadales</taxon>
        <taxon>Shewanellaceae</taxon>
        <taxon>Shewanella</taxon>
    </lineage>
</organism>
<accession>A0ABT2FUK4</accession>
<name>A0ABT2FUK4_9GAMM</name>
<dbReference type="RefSeq" id="WP_238898625.1">
    <property type="nucleotide sequence ID" value="NZ_JAKOGG010000270.1"/>
</dbReference>
<feature type="non-terminal residue" evidence="1">
    <location>
        <position position="66"/>
    </location>
</feature>
<dbReference type="Gene3D" id="1.10.600.10">
    <property type="entry name" value="Farnesyl Diphosphate Synthase"/>
    <property type="match status" value="1"/>
</dbReference>
<comment type="caution">
    <text evidence="1">The sequence shown here is derived from an EMBL/GenBank/DDBJ whole genome shotgun (WGS) entry which is preliminary data.</text>
</comment>
<keyword evidence="2" id="KW-1185">Reference proteome</keyword>
<dbReference type="Pfam" id="PF00494">
    <property type="entry name" value="SQS_PSY"/>
    <property type="match status" value="1"/>
</dbReference>
<dbReference type="EMBL" id="JAKOGG010000270">
    <property type="protein sequence ID" value="MCS4558826.1"/>
    <property type="molecule type" value="Genomic_DNA"/>
</dbReference>
<evidence type="ECO:0000313" key="2">
    <source>
        <dbReference type="Proteomes" id="UP001201549"/>
    </source>
</evidence>
<dbReference type="Proteomes" id="UP001201549">
    <property type="component" value="Unassembled WGS sequence"/>
</dbReference>
<protein>
    <submittedName>
        <fullName evidence="1">Squalene/phytoene synthase family protein</fullName>
    </submittedName>
</protein>